<evidence type="ECO:0000256" key="1">
    <source>
        <dbReference type="SAM" id="SignalP"/>
    </source>
</evidence>
<evidence type="ECO:0000313" key="2">
    <source>
        <dbReference type="EMBL" id="MDU0114056.1"/>
    </source>
</evidence>
<comment type="caution">
    <text evidence="2">The sequence shown here is derived from an EMBL/GenBank/DDBJ whole genome shotgun (WGS) entry which is preliminary data.</text>
</comment>
<feature type="signal peptide" evidence="1">
    <location>
        <begin position="1"/>
        <end position="26"/>
    </location>
</feature>
<dbReference type="EMBL" id="JAWCUA010000010">
    <property type="protein sequence ID" value="MDU0114056.1"/>
    <property type="molecule type" value="Genomic_DNA"/>
</dbReference>
<feature type="chain" id="PRO_5046079251" evidence="1">
    <location>
        <begin position="27"/>
        <end position="109"/>
    </location>
</feature>
<gene>
    <name evidence="2" type="ORF">RT723_13835</name>
</gene>
<keyword evidence="1" id="KW-0732">Signal</keyword>
<reference evidence="2 3" key="1">
    <citation type="submission" date="2023-10" db="EMBL/GenBank/DDBJ databases">
        <title>Psychrosphaera aquimaarina strain SW33 isolated from seawater.</title>
        <authorList>
            <person name="Bayburt H."/>
            <person name="Kim J.M."/>
            <person name="Choi B.J."/>
            <person name="Jeon C.O."/>
        </authorList>
    </citation>
    <scope>NUCLEOTIDE SEQUENCE [LARGE SCALE GENOMIC DNA]</scope>
    <source>
        <strain evidence="2 3">KCTC 52743</strain>
    </source>
</reference>
<sequence length="109" mass="12458">MKPCFGKLLTIIFGFMVSFFSLPASAEQQTLRCLQSPSRVAACPNMIYRSVLDDVTQKNKMICFCKRDFDLLFNKDVTKQQAILNKMELKQITAETGLTKLQLIKMVSR</sequence>
<protein>
    <submittedName>
        <fullName evidence="2">Uncharacterized protein</fullName>
    </submittedName>
</protein>
<accession>A0ABU3R316</accession>
<dbReference type="Proteomes" id="UP001257914">
    <property type="component" value="Unassembled WGS sequence"/>
</dbReference>
<dbReference type="RefSeq" id="WP_315947655.1">
    <property type="nucleotide sequence ID" value="NZ_JAWCUA010000010.1"/>
</dbReference>
<name>A0ABU3R316_9GAMM</name>
<evidence type="ECO:0000313" key="3">
    <source>
        <dbReference type="Proteomes" id="UP001257914"/>
    </source>
</evidence>
<keyword evidence="3" id="KW-1185">Reference proteome</keyword>
<proteinExistence type="predicted"/>
<organism evidence="2 3">
    <name type="scientific">Psychrosphaera aquimarina</name>
    <dbReference type="NCBI Taxonomy" id="2044854"/>
    <lineage>
        <taxon>Bacteria</taxon>
        <taxon>Pseudomonadati</taxon>
        <taxon>Pseudomonadota</taxon>
        <taxon>Gammaproteobacteria</taxon>
        <taxon>Alteromonadales</taxon>
        <taxon>Pseudoalteromonadaceae</taxon>
        <taxon>Psychrosphaera</taxon>
    </lineage>
</organism>